<reference evidence="3" key="1">
    <citation type="journal article" date="2020" name="mSystems">
        <title>Genome- and Community-Level Interaction Insights into Carbon Utilization and Element Cycling Functions of Hydrothermarchaeota in Hydrothermal Sediment.</title>
        <authorList>
            <person name="Zhou Z."/>
            <person name="Liu Y."/>
            <person name="Xu W."/>
            <person name="Pan J."/>
            <person name="Luo Z.H."/>
            <person name="Li M."/>
        </authorList>
    </citation>
    <scope>NUCLEOTIDE SEQUENCE [LARGE SCALE GENOMIC DNA]</scope>
    <source>
        <strain evidence="3">SpSt-456</strain>
    </source>
</reference>
<proteinExistence type="predicted"/>
<feature type="compositionally biased region" description="Polar residues" evidence="1">
    <location>
        <begin position="1"/>
        <end position="10"/>
    </location>
</feature>
<dbReference type="EMBL" id="DSTK01000037">
    <property type="protein sequence ID" value="HFK98125.1"/>
    <property type="molecule type" value="Genomic_DNA"/>
</dbReference>
<feature type="domain" description="AMP-dependent synthetase/ligase" evidence="2">
    <location>
        <begin position="158"/>
        <end position="299"/>
    </location>
</feature>
<name>A0A832EK79_9BACT</name>
<dbReference type="InterPro" id="IPR045851">
    <property type="entry name" value="AMP-bd_C_sf"/>
</dbReference>
<accession>A0A832EK79</accession>
<feature type="region of interest" description="Disordered" evidence="1">
    <location>
        <begin position="1"/>
        <end position="24"/>
    </location>
</feature>
<dbReference type="SUPFAM" id="SSF56801">
    <property type="entry name" value="Acetyl-CoA synthetase-like"/>
    <property type="match status" value="1"/>
</dbReference>
<organism evidence="3">
    <name type="scientific">Desulfacinum infernum</name>
    <dbReference type="NCBI Taxonomy" id="35837"/>
    <lineage>
        <taxon>Bacteria</taxon>
        <taxon>Pseudomonadati</taxon>
        <taxon>Thermodesulfobacteriota</taxon>
        <taxon>Syntrophobacteria</taxon>
        <taxon>Syntrophobacterales</taxon>
        <taxon>Syntrophobacteraceae</taxon>
        <taxon>Desulfacinum</taxon>
    </lineage>
</organism>
<protein>
    <submittedName>
        <fullName evidence="3">Phenylacetate--CoA ligase family protein</fullName>
    </submittedName>
</protein>
<dbReference type="Gene3D" id="3.40.50.12780">
    <property type="entry name" value="N-terminal domain of ligase-like"/>
    <property type="match status" value="1"/>
</dbReference>
<evidence type="ECO:0000313" key="3">
    <source>
        <dbReference type="EMBL" id="HFK98125.1"/>
    </source>
</evidence>
<sequence>MGTMTSSGERTVTEGASGERLDREKRRQLQLERLQMTLNRAYFHVDFYRSRLDALGVVPEDVKTDEDFRGLPFTTSEDLADHYPYGLFAVPLKNVVRLKIATSRDGRPIVVGFTKRDVALWQSLMVRLFQRLGIDDRDIVQVAFNYSLFPGAFTFNHAAEALGATLAPSATVSAKLQLQLMRDFRSTVLAATPSFALHLMDTLDEESAHGRECHDLSLKLMVLGPDPIPEALRDRIRSRLGIPAFGLYGVAEMVEPGLAGECPAFRGFHVAEDHFLAEVVHPVTGQPVGPGSEGELVITTLSAEAYPLIRYRTGDVVAVDTVPCPCGLDTMRLSPVRRRTDHRLSVRGIPVSPQRVDRLLRETDSSLVDFRLVVGTRFGLGDSLEVWVSLGTSAQEGKSSRLERIRSRLRRELGLGVRVLDLPLERLPQEGLTYKTVFREKKEP</sequence>
<gene>
    <name evidence="3" type="ORF">ENS06_12505</name>
</gene>
<evidence type="ECO:0000256" key="1">
    <source>
        <dbReference type="SAM" id="MobiDB-lite"/>
    </source>
</evidence>
<comment type="caution">
    <text evidence="3">The sequence shown here is derived from an EMBL/GenBank/DDBJ whole genome shotgun (WGS) entry which is preliminary data.</text>
</comment>
<dbReference type="PANTHER" id="PTHR43845">
    <property type="entry name" value="BLR5969 PROTEIN"/>
    <property type="match status" value="1"/>
</dbReference>
<evidence type="ECO:0000259" key="2">
    <source>
        <dbReference type="Pfam" id="PF00501"/>
    </source>
</evidence>
<dbReference type="InterPro" id="IPR042099">
    <property type="entry name" value="ANL_N_sf"/>
</dbReference>
<dbReference type="InterPro" id="IPR000873">
    <property type="entry name" value="AMP-dep_synth/lig_dom"/>
</dbReference>
<keyword evidence="3" id="KW-0436">Ligase</keyword>
<dbReference type="GO" id="GO:0016874">
    <property type="term" value="F:ligase activity"/>
    <property type="evidence" value="ECO:0007669"/>
    <property type="project" value="UniProtKB-KW"/>
</dbReference>
<dbReference type="Gene3D" id="3.30.300.30">
    <property type="match status" value="1"/>
</dbReference>
<dbReference type="PANTHER" id="PTHR43845:SF1">
    <property type="entry name" value="BLR5969 PROTEIN"/>
    <property type="match status" value="1"/>
</dbReference>
<dbReference type="AlphaFoldDB" id="A0A832EK79"/>
<dbReference type="Pfam" id="PF00501">
    <property type="entry name" value="AMP-binding"/>
    <property type="match status" value="1"/>
</dbReference>